<proteinExistence type="predicted"/>
<evidence type="ECO:0000313" key="2">
    <source>
        <dbReference type="EMBL" id="ANF23033.1"/>
    </source>
</evidence>
<gene>
    <name evidence="2" type="ORF">A7C91_07525</name>
</gene>
<reference evidence="3" key="1">
    <citation type="journal article" date="2016" name="Syst. Appl. Microbiol.">
        <title>Thermococcus piezophilus sp. nov., a novel hyperthermophilic and piezophilic archaeon with a broad pressure range for growth, isolated from a deepest hydrothermal vent at the Mid-Cayman Rise.</title>
        <authorList>
            <person name="Dalmasso C."/>
            <person name="Oger P."/>
            <person name="Selva G."/>
            <person name="Courtine D."/>
            <person name="L'Haridon S."/>
            <person name="Garlaschelli A."/>
            <person name="Roussel E."/>
            <person name="Miyazaki J."/>
            <person name="Reveillaud J."/>
            <person name="Jebbar M."/>
            <person name="Takai K."/>
            <person name="Maignien L."/>
            <person name="Alain K."/>
        </authorList>
    </citation>
    <scope>NUCLEOTIDE SEQUENCE [LARGE SCALE GENOMIC DNA]</scope>
    <source>
        <strain evidence="3">CDGS</strain>
    </source>
</reference>
<dbReference type="STRING" id="1712654.A7C91_07525"/>
<keyword evidence="1" id="KW-0812">Transmembrane</keyword>
<accession>A0A172WHU5</accession>
<dbReference type="AlphaFoldDB" id="A0A172WHU5"/>
<keyword evidence="3" id="KW-1185">Reference proteome</keyword>
<protein>
    <recommendedName>
        <fullName evidence="4">Class III signal peptide-containing protein</fullName>
    </recommendedName>
</protein>
<keyword evidence="1" id="KW-0472">Membrane</keyword>
<feature type="transmembrane region" description="Helical" evidence="1">
    <location>
        <begin position="20"/>
        <end position="38"/>
    </location>
</feature>
<organism evidence="2 3">
    <name type="scientific">Thermococcus piezophilus</name>
    <dbReference type="NCBI Taxonomy" id="1712654"/>
    <lineage>
        <taxon>Archaea</taxon>
        <taxon>Methanobacteriati</taxon>
        <taxon>Methanobacteriota</taxon>
        <taxon>Thermococci</taxon>
        <taxon>Thermococcales</taxon>
        <taxon>Thermococcaceae</taxon>
        <taxon>Thermococcus</taxon>
    </lineage>
</organism>
<name>A0A172WHU5_9EURY</name>
<keyword evidence="1" id="KW-1133">Transmembrane helix</keyword>
<evidence type="ECO:0008006" key="4">
    <source>
        <dbReference type="Google" id="ProtNLM"/>
    </source>
</evidence>
<dbReference type="KEGG" id="tpie:A7C91_07525"/>
<dbReference type="Proteomes" id="UP000076969">
    <property type="component" value="Chromosome"/>
</dbReference>
<evidence type="ECO:0000256" key="1">
    <source>
        <dbReference type="SAM" id="Phobius"/>
    </source>
</evidence>
<evidence type="ECO:0000313" key="3">
    <source>
        <dbReference type="Proteomes" id="UP000076969"/>
    </source>
</evidence>
<dbReference type="EMBL" id="CP015520">
    <property type="protein sequence ID" value="ANF23033.1"/>
    <property type="molecule type" value="Genomic_DNA"/>
</dbReference>
<sequence>MYWKWQEVSRMRRAQAAIEYLMMMAMALAVVLFTIRTLQRTASNASNQVTRTSEEIIKTMSERIDN</sequence>